<keyword evidence="1" id="KW-0732">Signal</keyword>
<evidence type="ECO:0000313" key="4">
    <source>
        <dbReference type="Proteomes" id="UP001596138"/>
    </source>
</evidence>
<evidence type="ECO:0000259" key="2">
    <source>
        <dbReference type="Pfam" id="PF19040"/>
    </source>
</evidence>
<sequence length="322" mass="34703">MVRRGRLLAAAALTSVALALTAIPGAATAATPSLVIAPTWTPIPTYSVAKHDEPITYANGCHAKGVVTTPIVCTFNPGGGRTVMLFGDSHANHWFGAVLNAAKVGNWKFKTMTKSGCPAVTVSVRRYKSANYYPECNSWRAGTLSNLQAVKYGRIDVVVMSSWHFHQVLTSTYGSNLTGATKYATWKKGMSATLTKMLKGVRQIVILRDSPDLPGDMLQAQACYAAYGLAAETRCGTTLAKATSAGIWNAERQAVAELPSTLRARVKTVDLTTPTCPNSWCGPIDGPYLAFKDDNHWTQTWVKARMNKPVYTEVKAAMLRAG</sequence>
<keyword evidence="3" id="KW-0378">Hydrolase</keyword>
<dbReference type="Pfam" id="PF19040">
    <property type="entry name" value="SGNH"/>
    <property type="match status" value="1"/>
</dbReference>
<proteinExistence type="predicted"/>
<feature type="domain" description="SGNH" evidence="2">
    <location>
        <begin position="71"/>
        <end position="300"/>
    </location>
</feature>
<dbReference type="Proteomes" id="UP001596138">
    <property type="component" value="Unassembled WGS sequence"/>
</dbReference>
<name>A0ABW1SWJ9_9ACTN</name>
<protein>
    <submittedName>
        <fullName evidence="3">SGNH hydrolase domain-containing protein</fullName>
    </submittedName>
</protein>
<dbReference type="RefSeq" id="WP_386763491.1">
    <property type="nucleotide sequence ID" value="NZ_JBHSTI010000002.1"/>
</dbReference>
<dbReference type="InterPro" id="IPR043968">
    <property type="entry name" value="SGNH"/>
</dbReference>
<organism evidence="3 4">
    <name type="scientific">Longivirga aurantiaca</name>
    <dbReference type="NCBI Taxonomy" id="1837743"/>
    <lineage>
        <taxon>Bacteria</taxon>
        <taxon>Bacillati</taxon>
        <taxon>Actinomycetota</taxon>
        <taxon>Actinomycetes</taxon>
        <taxon>Sporichthyales</taxon>
        <taxon>Sporichthyaceae</taxon>
        <taxon>Longivirga</taxon>
    </lineage>
</organism>
<dbReference type="GO" id="GO:0016787">
    <property type="term" value="F:hydrolase activity"/>
    <property type="evidence" value="ECO:0007669"/>
    <property type="project" value="UniProtKB-KW"/>
</dbReference>
<gene>
    <name evidence="3" type="ORF">ACFQGU_01040</name>
</gene>
<feature type="signal peptide" evidence="1">
    <location>
        <begin position="1"/>
        <end position="29"/>
    </location>
</feature>
<evidence type="ECO:0000256" key="1">
    <source>
        <dbReference type="SAM" id="SignalP"/>
    </source>
</evidence>
<keyword evidence="4" id="KW-1185">Reference proteome</keyword>
<evidence type="ECO:0000313" key="3">
    <source>
        <dbReference type="EMBL" id="MFC6236445.1"/>
    </source>
</evidence>
<feature type="chain" id="PRO_5046203529" evidence="1">
    <location>
        <begin position="30"/>
        <end position="322"/>
    </location>
</feature>
<comment type="caution">
    <text evidence="3">The sequence shown here is derived from an EMBL/GenBank/DDBJ whole genome shotgun (WGS) entry which is preliminary data.</text>
</comment>
<dbReference type="EMBL" id="JBHSTI010000002">
    <property type="protein sequence ID" value="MFC6236445.1"/>
    <property type="molecule type" value="Genomic_DNA"/>
</dbReference>
<reference evidence="4" key="1">
    <citation type="journal article" date="2019" name="Int. J. Syst. Evol. Microbiol.">
        <title>The Global Catalogue of Microorganisms (GCM) 10K type strain sequencing project: providing services to taxonomists for standard genome sequencing and annotation.</title>
        <authorList>
            <consortium name="The Broad Institute Genomics Platform"/>
            <consortium name="The Broad Institute Genome Sequencing Center for Infectious Disease"/>
            <person name="Wu L."/>
            <person name="Ma J."/>
        </authorList>
    </citation>
    <scope>NUCLEOTIDE SEQUENCE [LARGE SCALE GENOMIC DNA]</scope>
    <source>
        <strain evidence="4">CGMCC 4.7317</strain>
    </source>
</reference>
<accession>A0ABW1SWJ9</accession>